<dbReference type="Pfam" id="PF01344">
    <property type="entry name" value="Kelch_1"/>
    <property type="match status" value="1"/>
</dbReference>
<evidence type="ECO:0000256" key="1">
    <source>
        <dbReference type="ARBA" id="ARBA00022441"/>
    </source>
</evidence>
<dbReference type="EMBL" id="VCGU01000003">
    <property type="protein sequence ID" value="TRY77939.1"/>
    <property type="molecule type" value="Genomic_DNA"/>
</dbReference>
<dbReference type="Pfam" id="PF00024">
    <property type="entry name" value="PAN_1"/>
    <property type="match status" value="2"/>
</dbReference>
<dbReference type="Gene3D" id="2.120.10.80">
    <property type="entry name" value="Kelch-type beta propeller"/>
    <property type="match status" value="1"/>
</dbReference>
<evidence type="ECO:0000313" key="4">
    <source>
        <dbReference type="Proteomes" id="UP000318571"/>
    </source>
</evidence>
<proteinExistence type="predicted"/>
<dbReference type="Proteomes" id="UP000318571">
    <property type="component" value="Chromosome 11"/>
</dbReference>
<dbReference type="STRING" id="6832.A0A553PJV4"/>
<name>A0A553PJV4_TIGCA</name>
<dbReference type="InterPro" id="IPR006652">
    <property type="entry name" value="Kelch_1"/>
</dbReference>
<keyword evidence="4" id="KW-1185">Reference proteome</keyword>
<gene>
    <name evidence="3" type="ORF">TCAL_10904</name>
</gene>
<accession>A0A553PJV4</accession>
<feature type="domain" description="Apple" evidence="2">
    <location>
        <begin position="451"/>
        <end position="497"/>
    </location>
</feature>
<feature type="domain" description="Apple" evidence="2">
    <location>
        <begin position="186"/>
        <end position="232"/>
    </location>
</feature>
<reference evidence="3 4" key="1">
    <citation type="journal article" date="2018" name="Nat. Ecol. Evol.">
        <title>Genomic signatures of mitonuclear coevolution across populations of Tigriopus californicus.</title>
        <authorList>
            <person name="Barreto F.S."/>
            <person name="Watson E.T."/>
            <person name="Lima T.G."/>
            <person name="Willett C.S."/>
            <person name="Edmands S."/>
            <person name="Li W."/>
            <person name="Burton R.S."/>
        </authorList>
    </citation>
    <scope>NUCLEOTIDE SEQUENCE [LARGE SCALE GENOMIC DNA]</scope>
    <source>
        <strain evidence="3 4">San Diego</strain>
    </source>
</reference>
<dbReference type="InterPro" id="IPR015915">
    <property type="entry name" value="Kelch-typ_b-propeller"/>
</dbReference>
<organism evidence="3 4">
    <name type="scientific">Tigriopus californicus</name>
    <name type="common">Marine copepod</name>
    <dbReference type="NCBI Taxonomy" id="6832"/>
    <lineage>
        <taxon>Eukaryota</taxon>
        <taxon>Metazoa</taxon>
        <taxon>Ecdysozoa</taxon>
        <taxon>Arthropoda</taxon>
        <taxon>Crustacea</taxon>
        <taxon>Multicrustacea</taxon>
        <taxon>Hexanauplia</taxon>
        <taxon>Copepoda</taxon>
        <taxon>Harpacticoida</taxon>
        <taxon>Harpacticidae</taxon>
        <taxon>Tigriopus</taxon>
    </lineage>
</organism>
<keyword evidence="1" id="KW-0880">Kelch repeat</keyword>
<dbReference type="AlphaFoldDB" id="A0A553PJV4"/>
<dbReference type="InterPro" id="IPR003609">
    <property type="entry name" value="Pan_app"/>
</dbReference>
<evidence type="ECO:0000313" key="3">
    <source>
        <dbReference type="EMBL" id="TRY77939.1"/>
    </source>
</evidence>
<comment type="caution">
    <text evidence="3">The sequence shown here is derived from an EMBL/GenBank/DDBJ whole genome shotgun (WGS) entry which is preliminary data.</text>
</comment>
<dbReference type="SUPFAM" id="SSF117281">
    <property type="entry name" value="Kelch motif"/>
    <property type="match status" value="1"/>
</dbReference>
<evidence type="ECO:0000259" key="2">
    <source>
        <dbReference type="Pfam" id="PF00024"/>
    </source>
</evidence>
<sequence length="652" mass="74095">MEVGPMQWPSLISGEAQWVKTRLECAATCNQDPNCNLFAWGTGHECLVGSSTGSYSFLPPQSDSQILFIDKDSMTSFLSLSSVPGTLWTGFMFERIEGISSPEICAIYCGLIFYPQCQIYVQTAQNCYLGDIYRNKTLFNTTFSERTDIHLTEFFINKTNNEERDTQKYIIENTNATDWHPPIYDVITTASSELECSAHCTFENDPHCHLYIFDTSTNNCLLGNFNNNDSATSEGSGTNNVGVQPGFYMEWFKTIFPTSEGARSEDINQFIYVGLHREGWTNEVCGTLCYWDDACQMFYYNYNRCFLGNIYVTEGFNGGHDAKVFFKNESTFDMGFATDPERFMPFQVYSTGWFEYVKAIRPNVTSLDQCGLHCRFYREGCNFMILVEDYCILGNPYEERHADEWHEEYANITRGIDIVYLNIGYYETALKEIYLNQSLPGSAWSPMVYETHDVLNLKYCKCVCFFKTADCHGFLFDETTLKCYLTRDQVNSNVVTETKTLLWHYFKHKTAIIVGGHDENEEVDGKMNIILRGGYECKSAPLPDFTALEAYETGTVTHGPRVMINGGYAYKTDEMLASGHILDLSAPERKWVQCGSMLNARMSHQLFNLGDKIGVVGGYNKNGSVSVLEAYDFNTDSWSLLKDSANNTVTLP</sequence>
<protein>
    <recommendedName>
        <fullName evidence="2">Apple domain-containing protein</fullName>
    </recommendedName>
</protein>